<comment type="caution">
    <text evidence="1">The sequence shown here is derived from an EMBL/GenBank/DDBJ whole genome shotgun (WGS) entry which is preliminary data.</text>
</comment>
<dbReference type="Proteomes" id="UP000824264">
    <property type="component" value="Unassembled WGS sequence"/>
</dbReference>
<gene>
    <name evidence="1" type="ORF">H9874_03900</name>
</gene>
<dbReference type="InterPro" id="IPR009734">
    <property type="entry name" value="Myoviridae_GpU"/>
</dbReference>
<dbReference type="AlphaFoldDB" id="A0A9D1U9A3"/>
<reference evidence="1" key="1">
    <citation type="journal article" date="2021" name="PeerJ">
        <title>Extensive microbial diversity within the chicken gut microbiome revealed by metagenomics and culture.</title>
        <authorList>
            <person name="Gilroy R."/>
            <person name="Ravi A."/>
            <person name="Getino M."/>
            <person name="Pursley I."/>
            <person name="Horton D.L."/>
            <person name="Alikhan N.F."/>
            <person name="Baker D."/>
            <person name="Gharbi K."/>
            <person name="Hall N."/>
            <person name="Watson M."/>
            <person name="Adriaenssens E.M."/>
            <person name="Foster-Nyarko E."/>
            <person name="Jarju S."/>
            <person name="Secka A."/>
            <person name="Antonio M."/>
            <person name="Oren A."/>
            <person name="Chaudhuri R.R."/>
            <person name="La Ragione R."/>
            <person name="Hildebrand F."/>
            <person name="Pallen M.J."/>
        </authorList>
    </citation>
    <scope>NUCLEOTIDE SEQUENCE</scope>
    <source>
        <strain evidence="1">ChiSxjej5B17-1746</strain>
    </source>
</reference>
<organism evidence="1 2">
    <name type="scientific">Candidatus Bilophila faecipullorum</name>
    <dbReference type="NCBI Taxonomy" id="2838482"/>
    <lineage>
        <taxon>Bacteria</taxon>
        <taxon>Pseudomonadati</taxon>
        <taxon>Thermodesulfobacteriota</taxon>
        <taxon>Desulfovibrionia</taxon>
        <taxon>Desulfovibrionales</taxon>
        <taxon>Desulfovibrionaceae</taxon>
        <taxon>Bilophila</taxon>
    </lineage>
</organism>
<name>A0A9D1U9A3_9BACT</name>
<proteinExistence type="predicted"/>
<evidence type="ECO:0000313" key="1">
    <source>
        <dbReference type="EMBL" id="HIW78271.1"/>
    </source>
</evidence>
<reference evidence="1" key="2">
    <citation type="submission" date="2021-04" db="EMBL/GenBank/DDBJ databases">
        <authorList>
            <person name="Gilroy R."/>
        </authorList>
    </citation>
    <scope>NUCLEOTIDE SEQUENCE</scope>
    <source>
        <strain evidence="1">ChiSxjej5B17-1746</strain>
    </source>
</reference>
<evidence type="ECO:0000313" key="2">
    <source>
        <dbReference type="Proteomes" id="UP000824264"/>
    </source>
</evidence>
<accession>A0A9D1U9A3</accession>
<dbReference type="EMBL" id="DXGI01000139">
    <property type="protein sequence ID" value="HIW78271.1"/>
    <property type="molecule type" value="Genomic_DNA"/>
</dbReference>
<sequence length="130" mass="14731">MMYQGVLGTFFFTVSDFEVATFRDLKQQREIHFAEHKCVSGLPKVQHTGRALDTLSLTVRLFPLTPLALTVDMRVNALRELAVLGEEVPLVLGLTYYGLYVLRSVEVQHRIFHNGVTMSAEVSLNLTEYN</sequence>
<dbReference type="Pfam" id="PF06995">
    <property type="entry name" value="Phage_P2_GpU"/>
    <property type="match status" value="1"/>
</dbReference>
<protein>
    <submittedName>
        <fullName evidence="1">Phage tail protein</fullName>
    </submittedName>
</protein>